<dbReference type="InterPro" id="IPR044974">
    <property type="entry name" value="Disease_R_plants"/>
</dbReference>
<evidence type="ECO:0000313" key="9">
    <source>
        <dbReference type="Proteomes" id="UP000011116"/>
    </source>
</evidence>
<dbReference type="FunFam" id="1.10.10.10:FF:000322">
    <property type="entry name" value="Probable disease resistance protein At1g63360"/>
    <property type="match status" value="1"/>
</dbReference>
<evidence type="ECO:0000259" key="7">
    <source>
        <dbReference type="Pfam" id="PF23598"/>
    </source>
</evidence>
<proteinExistence type="predicted"/>
<accession>A0A8I6YM65</accession>
<dbReference type="Gene3D" id="3.40.50.300">
    <property type="entry name" value="P-loop containing nucleotide triphosphate hydrolases"/>
    <property type="match status" value="1"/>
</dbReference>
<feature type="domain" description="NB-ARC" evidence="4">
    <location>
        <begin position="178"/>
        <end position="333"/>
    </location>
</feature>
<dbReference type="SUPFAM" id="SSF52058">
    <property type="entry name" value="L domain-like"/>
    <property type="match status" value="1"/>
</dbReference>
<reference evidence="8" key="2">
    <citation type="submission" date="2020-10" db="EMBL/GenBank/DDBJ databases">
        <authorList>
            <person name="Scholz U."/>
            <person name="Mascher M."/>
            <person name="Fiebig A."/>
        </authorList>
    </citation>
    <scope>NUCLEOTIDE SEQUENCE [LARGE SCALE GENOMIC DNA]</scope>
    <source>
        <strain evidence="8">cv. Morex</strain>
    </source>
</reference>
<evidence type="ECO:0008006" key="10">
    <source>
        <dbReference type="Google" id="ProtNLM"/>
    </source>
</evidence>
<dbReference type="Pfam" id="PF23598">
    <property type="entry name" value="LRR_14"/>
    <property type="match status" value="1"/>
</dbReference>
<dbReference type="Proteomes" id="UP000011116">
    <property type="component" value="Chromosome 5H"/>
</dbReference>
<dbReference type="Gramene" id="HORVU.MOREX.r2.5HG0349990.1">
    <property type="protein sequence ID" value="HORVU.MOREX.r2.5HG0349990.1"/>
    <property type="gene ID" value="HORVU.MOREX.r2.5HG0349990"/>
</dbReference>
<dbReference type="Gene3D" id="3.80.10.10">
    <property type="entry name" value="Ribonuclease Inhibitor"/>
    <property type="match status" value="1"/>
</dbReference>
<dbReference type="InterPro" id="IPR042197">
    <property type="entry name" value="Apaf_helical"/>
</dbReference>
<dbReference type="InterPro" id="IPR055414">
    <property type="entry name" value="LRR_R13L4/SHOC2-like"/>
</dbReference>
<feature type="domain" description="Disease resistance protein winged helix" evidence="6">
    <location>
        <begin position="449"/>
        <end position="518"/>
    </location>
</feature>
<keyword evidence="2" id="KW-0611">Plant defense</keyword>
<dbReference type="Pfam" id="PF00931">
    <property type="entry name" value="NB-ARC"/>
    <property type="match status" value="1"/>
</dbReference>
<reference evidence="8" key="3">
    <citation type="submission" date="2022-01" db="UniProtKB">
        <authorList>
            <consortium name="EnsemblPlants"/>
        </authorList>
    </citation>
    <scope>IDENTIFICATION</scope>
    <source>
        <strain evidence="8">subsp. vulgare</strain>
    </source>
</reference>
<feature type="domain" description="Disease resistance R13L4/SHOC-2-like LRR" evidence="7">
    <location>
        <begin position="633"/>
        <end position="980"/>
    </location>
</feature>
<dbReference type="Pfam" id="PF06943">
    <property type="entry name" value="zf-LSD1"/>
    <property type="match status" value="1"/>
</dbReference>
<reference evidence="9" key="1">
    <citation type="journal article" date="2012" name="Nature">
        <title>A physical, genetic and functional sequence assembly of the barley genome.</title>
        <authorList>
            <consortium name="The International Barley Genome Sequencing Consortium"/>
            <person name="Mayer K.F."/>
            <person name="Waugh R."/>
            <person name="Brown J.W."/>
            <person name="Schulman A."/>
            <person name="Langridge P."/>
            <person name="Platzer M."/>
            <person name="Fincher G.B."/>
            <person name="Muehlbauer G.J."/>
            <person name="Sato K."/>
            <person name="Close T.J."/>
            <person name="Wise R.P."/>
            <person name="Stein N."/>
        </authorList>
    </citation>
    <scope>NUCLEOTIDE SEQUENCE [LARGE SCALE GENOMIC DNA]</scope>
    <source>
        <strain evidence="9">cv. Morex</strain>
    </source>
</reference>
<dbReference type="PANTHER" id="PTHR23155:SF1094">
    <property type="entry name" value="OS11G0686400 PROTEIN"/>
    <property type="match status" value="1"/>
</dbReference>
<dbReference type="GO" id="GO:0043531">
    <property type="term" value="F:ADP binding"/>
    <property type="evidence" value="ECO:0007669"/>
    <property type="project" value="InterPro"/>
</dbReference>
<dbReference type="Pfam" id="PF23559">
    <property type="entry name" value="WHD_DRP"/>
    <property type="match status" value="1"/>
</dbReference>
<evidence type="ECO:0000259" key="6">
    <source>
        <dbReference type="Pfam" id="PF23559"/>
    </source>
</evidence>
<dbReference type="InterPro" id="IPR005735">
    <property type="entry name" value="Znf_LSD1"/>
</dbReference>
<dbReference type="Gene3D" id="1.20.5.4130">
    <property type="match status" value="1"/>
</dbReference>
<dbReference type="Gene3D" id="1.10.8.430">
    <property type="entry name" value="Helical domain of apoptotic protease-activating factors"/>
    <property type="match status" value="1"/>
</dbReference>
<evidence type="ECO:0000256" key="2">
    <source>
        <dbReference type="ARBA" id="ARBA00022821"/>
    </source>
</evidence>
<name>A0A8I6YM65_HORVV</name>
<keyword evidence="1" id="KW-0677">Repeat</keyword>
<dbReference type="InterPro" id="IPR002182">
    <property type="entry name" value="NB-ARC"/>
</dbReference>
<evidence type="ECO:0000256" key="3">
    <source>
        <dbReference type="SAM" id="MobiDB-lite"/>
    </source>
</evidence>
<keyword evidence="9" id="KW-1185">Reference proteome</keyword>
<dbReference type="EnsemblPlants" id="HORVU.MOREX.r3.5HG0420450.1">
    <property type="protein sequence ID" value="HORVU.MOREX.r3.5HG0420450.1"/>
    <property type="gene ID" value="HORVU.MOREX.r3.5HG0420450"/>
</dbReference>
<sequence length="1122" mass="125177">MEVPIGISASQGAMRSLPMKLESLLSGLGNRLQAEEKKKLRMLQGDLQGLIDNYLLEPSEVESPASTASSWMEGVRELSYDIDDFIYELTHVARGGARINVVLKRSRFKISRFPGNVRRRQWITDEISTFRTRVQEAIRRHTDYLGSNCKWRPSSSGQPPPPSLRSGEAATHLVGVDSSIKQLRGWLENDGQPQHKVASIVGPGGYGKTTLAKQVYRMLGGQFDCLAFVRTSPKADMKGLLTSILSQVGRHRLPADHACNVHHLVLNINAHLQDKTYLIVIQDLWALSTWDLINRSLPKGNRCSRILTTTQVEVIAQACCADNSKSIPTTKKEDDSRYIIRKTTLTEYESRELFLSTAFGKQAECPQHLKEVSNEIITASGGLPLAIIILASILARQPANSIEQWHYIRNSLGPALITSSSLERINQVLNLGYGSLPHCLKACMLYLCLYEEGCVIWKDDLVKQWIAEGFTGAVEGHEAEEVARSYFGELVNRGMIQPVDINCNDEILSCTVHYMVLHFVRDKSMEENFCIAVDHSQTTIKLADKVRRLALHFGNVEDATPPGPECMRLSKLRSMVFSGFPKCMPSIVDFRFLQVLTLKLLVEPDKMSDNLTASDDLCVNITEPDDLSDNRSECDGDLRYNLTEISELFRLRYFHLDACNMSVLLPVQIRQLKYLVAWEIYAEVTAVPSDIVDLPGLLYLSIPSEAHLPTGIDRMTSLRTLGLFNLNKNSSETIMGLSKLTNLQELRLTCDTLQPGNLEKNLDCLGVIVRKLRNLKRVTLVPAASSLVNTQNDGGSSSMSISWPGFSIQPLSPALLQTLELSRHCCIFSTLPEWTKELTNLCILKIAVKRLSRKSIDILKGLPSLAALSLFLWTAYTAPARIMFDDEGFSVLNYFKFVCATPCLEFLDGAMPNVRKLKLGFNANRLEQYSLGDTGFDRLTGLTEISTKIGGTGTANEHDIRSAALSILTTVVAKHPSNPIINVQRVDWNFCGDEEMGMDEEHAIQKKNWEKDAQKEVYIRYRAKKEVDTRTYTPPESTLHPGNTGIQSQIMCSRCSTCLLYRKGAPAVLCAVCKAVSYPKGMETDHDHLICGGCQTLLIYIRNATTVRCSCCDTVNLARPKP</sequence>
<protein>
    <recommendedName>
        <fullName evidence="10">NB-ARC domain-containing protein</fullName>
    </recommendedName>
</protein>
<dbReference type="Gramene" id="HORVU.MOREX.r3.5HG0420450.1">
    <property type="protein sequence ID" value="HORVU.MOREX.r3.5HG0420450.1"/>
    <property type="gene ID" value="HORVU.MOREX.r3.5HG0420450"/>
</dbReference>
<dbReference type="AlphaFoldDB" id="A0A8I6YM65"/>
<dbReference type="InterPro" id="IPR027417">
    <property type="entry name" value="P-loop_NTPase"/>
</dbReference>
<dbReference type="NCBIfam" id="TIGR01053">
    <property type="entry name" value="LSD1"/>
    <property type="match status" value="2"/>
</dbReference>
<dbReference type="GO" id="GO:0002758">
    <property type="term" value="P:innate immune response-activating signaling pathway"/>
    <property type="evidence" value="ECO:0007669"/>
    <property type="project" value="UniProtKB-ARBA"/>
</dbReference>
<dbReference type="PANTHER" id="PTHR23155">
    <property type="entry name" value="DISEASE RESISTANCE PROTEIN RP"/>
    <property type="match status" value="1"/>
</dbReference>
<dbReference type="SUPFAM" id="SSF52540">
    <property type="entry name" value="P-loop containing nucleoside triphosphate hydrolases"/>
    <property type="match status" value="1"/>
</dbReference>
<dbReference type="PRINTS" id="PR00364">
    <property type="entry name" value="DISEASERSIST"/>
</dbReference>
<dbReference type="GO" id="GO:0009626">
    <property type="term" value="P:plant-type hypersensitive response"/>
    <property type="evidence" value="ECO:0007669"/>
    <property type="project" value="UniProtKB-ARBA"/>
</dbReference>
<evidence type="ECO:0000259" key="5">
    <source>
        <dbReference type="Pfam" id="PF06943"/>
    </source>
</evidence>
<dbReference type="SMR" id="A0A8I6YM65"/>
<evidence type="ECO:0000313" key="8">
    <source>
        <dbReference type="EnsemblPlants" id="HORVU.MOREX.r3.5HG0420450.1"/>
    </source>
</evidence>
<organism evidence="8 9">
    <name type="scientific">Hordeum vulgare subsp. vulgare</name>
    <name type="common">Domesticated barley</name>
    <dbReference type="NCBI Taxonomy" id="112509"/>
    <lineage>
        <taxon>Eukaryota</taxon>
        <taxon>Viridiplantae</taxon>
        <taxon>Streptophyta</taxon>
        <taxon>Embryophyta</taxon>
        <taxon>Tracheophyta</taxon>
        <taxon>Spermatophyta</taxon>
        <taxon>Magnoliopsida</taxon>
        <taxon>Liliopsida</taxon>
        <taxon>Poales</taxon>
        <taxon>Poaceae</taxon>
        <taxon>BOP clade</taxon>
        <taxon>Pooideae</taxon>
        <taxon>Triticodae</taxon>
        <taxon>Triticeae</taxon>
        <taxon>Hordeinae</taxon>
        <taxon>Hordeum</taxon>
    </lineage>
</organism>
<feature type="domain" description="Zinc finger LSD1-type" evidence="5">
    <location>
        <begin position="1091"/>
        <end position="1115"/>
    </location>
</feature>
<evidence type="ECO:0000256" key="1">
    <source>
        <dbReference type="ARBA" id="ARBA00022737"/>
    </source>
</evidence>
<evidence type="ECO:0000259" key="4">
    <source>
        <dbReference type="Pfam" id="PF00931"/>
    </source>
</evidence>
<dbReference type="InterPro" id="IPR058922">
    <property type="entry name" value="WHD_DRP"/>
</dbReference>
<dbReference type="GO" id="GO:0042742">
    <property type="term" value="P:defense response to bacterium"/>
    <property type="evidence" value="ECO:0007669"/>
    <property type="project" value="UniProtKB-ARBA"/>
</dbReference>
<dbReference type="InterPro" id="IPR032675">
    <property type="entry name" value="LRR_dom_sf"/>
</dbReference>
<feature type="region of interest" description="Disordered" evidence="3">
    <location>
        <begin position="149"/>
        <end position="168"/>
    </location>
</feature>